<dbReference type="AlphaFoldDB" id="A0A7D4NS18"/>
<organism evidence="2 3">
    <name type="scientific">Thiomicrorhabdus xiamenensis</name>
    <dbReference type="NCBI Taxonomy" id="2739063"/>
    <lineage>
        <taxon>Bacteria</taxon>
        <taxon>Pseudomonadati</taxon>
        <taxon>Pseudomonadota</taxon>
        <taxon>Gammaproteobacteria</taxon>
        <taxon>Thiotrichales</taxon>
        <taxon>Piscirickettsiaceae</taxon>
        <taxon>Thiomicrorhabdus</taxon>
    </lineage>
</organism>
<dbReference type="Proteomes" id="UP000504724">
    <property type="component" value="Chromosome"/>
</dbReference>
<name>A0A7D4NS18_9GAMM</name>
<proteinExistence type="predicted"/>
<evidence type="ECO:0000313" key="3">
    <source>
        <dbReference type="Proteomes" id="UP000504724"/>
    </source>
</evidence>
<dbReference type="InterPro" id="IPR016040">
    <property type="entry name" value="NAD(P)-bd_dom"/>
</dbReference>
<dbReference type="InterPro" id="IPR051207">
    <property type="entry name" value="ComplexI_NDUFA9_subunit"/>
</dbReference>
<sequence length="318" mass="34950">MLGNQVTVFGGTGFVGRAVVNQLSKAGYQTQVVVRRPERFREFALYPQTKLVQLDSYDNAEALAALLKGSKIVINLIADRSTGTELVEKDDLDYVSLKLKTAMESAGVERVLSLSRIGASTEQDSHCWLGSLAELDNHMNTVANAKVTVFKAGLLIGEDDDTTAPFVKQLQRMPVLMVANSSTEVQPLWVRDFAEAMVASIKNPATFGHKLEVAGNEAMSLKQLGRLVAEKMQIEDAVVFPMCNLNARIMAALGGLAPFQSVNKSQLLTLKKDAVTDQSFAELFGFEPASIEWVIAGYAAPKHLRERYNSYRKYANRD</sequence>
<dbReference type="KEGG" id="txa:HQN79_10915"/>
<dbReference type="InterPro" id="IPR036291">
    <property type="entry name" value="NAD(P)-bd_dom_sf"/>
</dbReference>
<keyword evidence="3" id="KW-1185">Reference proteome</keyword>
<feature type="domain" description="NAD(P)-binding" evidence="1">
    <location>
        <begin position="10"/>
        <end position="127"/>
    </location>
</feature>
<reference evidence="2 3" key="1">
    <citation type="submission" date="2020-05" db="EMBL/GenBank/DDBJ databases">
        <title>Thiomicrorhabdus sediminis sp.nov. and Thiomicrorhabdus xiamenensis sp.nov., novel sulfur-oxidizing bacteria isolated from coastal sediment.</title>
        <authorList>
            <person name="Liu X."/>
        </authorList>
    </citation>
    <scope>NUCLEOTIDE SEQUENCE [LARGE SCALE GENOMIC DNA]</scope>
    <source>
        <strain evidence="2 3">G2</strain>
    </source>
</reference>
<dbReference type="Gene3D" id="3.40.50.720">
    <property type="entry name" value="NAD(P)-binding Rossmann-like Domain"/>
    <property type="match status" value="1"/>
</dbReference>
<dbReference type="PANTHER" id="PTHR12126:SF11">
    <property type="entry name" value="NADH DEHYDROGENASE [UBIQUINONE] 1 ALPHA SUBCOMPLEX SUBUNIT 9, MITOCHONDRIAL"/>
    <property type="match status" value="1"/>
</dbReference>
<dbReference type="EMBL" id="CP054020">
    <property type="protein sequence ID" value="QKI90050.1"/>
    <property type="molecule type" value="Genomic_DNA"/>
</dbReference>
<dbReference type="PANTHER" id="PTHR12126">
    <property type="entry name" value="NADH-UBIQUINONE OXIDOREDUCTASE 39 KDA SUBUNIT-RELATED"/>
    <property type="match status" value="1"/>
</dbReference>
<evidence type="ECO:0000259" key="1">
    <source>
        <dbReference type="Pfam" id="PF13460"/>
    </source>
</evidence>
<dbReference type="SUPFAM" id="SSF51735">
    <property type="entry name" value="NAD(P)-binding Rossmann-fold domains"/>
    <property type="match status" value="1"/>
</dbReference>
<evidence type="ECO:0000313" key="2">
    <source>
        <dbReference type="EMBL" id="QKI90050.1"/>
    </source>
</evidence>
<dbReference type="RefSeq" id="WP_173286454.1">
    <property type="nucleotide sequence ID" value="NZ_CP054020.1"/>
</dbReference>
<dbReference type="Pfam" id="PF13460">
    <property type="entry name" value="NAD_binding_10"/>
    <property type="match status" value="1"/>
</dbReference>
<gene>
    <name evidence="2" type="ORF">HQN79_10915</name>
</gene>
<accession>A0A7D4NS18</accession>
<dbReference type="GO" id="GO:0044877">
    <property type="term" value="F:protein-containing complex binding"/>
    <property type="evidence" value="ECO:0007669"/>
    <property type="project" value="TreeGrafter"/>
</dbReference>
<protein>
    <submittedName>
        <fullName evidence="2">NAD(P)H-binding protein</fullName>
    </submittedName>
</protein>